<dbReference type="Pfam" id="PF00550">
    <property type="entry name" value="PP-binding"/>
    <property type="match status" value="1"/>
</dbReference>
<keyword evidence="3" id="KW-0677">Repeat</keyword>
<dbReference type="InterPro" id="IPR036736">
    <property type="entry name" value="ACP-like_sf"/>
</dbReference>
<dbReference type="Pfam" id="PF13193">
    <property type="entry name" value="AMP-binding_C"/>
    <property type="match status" value="1"/>
</dbReference>
<evidence type="ECO:0000313" key="5">
    <source>
        <dbReference type="EMBL" id="OSQ47698.1"/>
    </source>
</evidence>
<dbReference type="InterPro" id="IPR029058">
    <property type="entry name" value="AB_hydrolase_fold"/>
</dbReference>
<dbReference type="Pfam" id="PF08242">
    <property type="entry name" value="Methyltransf_12"/>
    <property type="match status" value="1"/>
</dbReference>
<dbReference type="Pfam" id="PF00501">
    <property type="entry name" value="AMP-binding"/>
    <property type="match status" value="2"/>
</dbReference>
<dbReference type="GO" id="GO:0031177">
    <property type="term" value="F:phosphopantetheine binding"/>
    <property type="evidence" value="ECO:0007669"/>
    <property type="project" value="InterPro"/>
</dbReference>
<dbReference type="CDD" id="cd02440">
    <property type="entry name" value="AdoMet_MTases"/>
    <property type="match status" value="1"/>
</dbReference>
<name>A0A1Y2LCK2_9PROT</name>
<dbReference type="InterPro" id="IPR009081">
    <property type="entry name" value="PP-bd_ACP"/>
</dbReference>
<dbReference type="SUPFAM" id="SSF53335">
    <property type="entry name" value="S-adenosyl-L-methionine-dependent methyltransferases"/>
    <property type="match status" value="1"/>
</dbReference>
<dbReference type="Gene3D" id="3.30.300.30">
    <property type="match status" value="1"/>
</dbReference>
<dbReference type="InterPro" id="IPR045851">
    <property type="entry name" value="AMP-bd_C_sf"/>
</dbReference>
<dbReference type="InterPro" id="IPR029063">
    <property type="entry name" value="SAM-dependent_MTases_sf"/>
</dbReference>
<dbReference type="InterPro" id="IPR042099">
    <property type="entry name" value="ANL_N_sf"/>
</dbReference>
<dbReference type="PANTHER" id="PTHR45527:SF1">
    <property type="entry name" value="FATTY ACID SYNTHASE"/>
    <property type="match status" value="1"/>
</dbReference>
<dbReference type="SUPFAM" id="SSF47336">
    <property type="entry name" value="ACP-like"/>
    <property type="match status" value="1"/>
</dbReference>
<reference evidence="5 6" key="1">
    <citation type="submission" date="2014-03" db="EMBL/GenBank/DDBJ databases">
        <title>The draft genome sequence of Thalassospira alkalitolerans JCM 18968.</title>
        <authorList>
            <person name="Lai Q."/>
            <person name="Shao Z."/>
        </authorList>
    </citation>
    <scope>NUCLEOTIDE SEQUENCE [LARGE SCALE GENOMIC DNA]</scope>
    <source>
        <strain evidence="5 6">JCM 18968</strain>
    </source>
</reference>
<dbReference type="Gene3D" id="3.40.50.1820">
    <property type="entry name" value="alpha/beta hydrolase"/>
    <property type="match status" value="1"/>
</dbReference>
<feature type="domain" description="Carrier" evidence="4">
    <location>
        <begin position="828"/>
        <end position="903"/>
    </location>
</feature>
<dbReference type="Gene3D" id="3.40.50.150">
    <property type="entry name" value="Vaccinia Virus protein VP39"/>
    <property type="match status" value="1"/>
</dbReference>
<dbReference type="InterPro" id="IPR001031">
    <property type="entry name" value="Thioesterase"/>
</dbReference>
<dbReference type="InterPro" id="IPR000873">
    <property type="entry name" value="AMP-dep_synth/lig_dom"/>
</dbReference>
<dbReference type="InterPro" id="IPR020845">
    <property type="entry name" value="AMP-binding_CS"/>
</dbReference>
<protein>
    <recommendedName>
        <fullName evidence="4">Carrier domain-containing protein</fullName>
    </recommendedName>
</protein>
<dbReference type="PROSITE" id="PS00455">
    <property type="entry name" value="AMP_BINDING"/>
    <property type="match status" value="1"/>
</dbReference>
<dbReference type="STRING" id="1293890.TALK_11585"/>
<dbReference type="PROSITE" id="PS50075">
    <property type="entry name" value="CARRIER"/>
    <property type="match status" value="1"/>
</dbReference>
<dbReference type="OrthoDB" id="9770470at2"/>
<sequence length="1178" mass="127528">MKIADFDFDTIDDTPAPATSAKPAATTGSIVDRFAACVAQYPDRIAARDEDGNITYGDLDRQSNRIAHFITDLHLPSGSLIGVMTGRNRHYISAILGVLKAGFAFVPLDPNVPLIRRVTLARSANTPLIISERAFVGDLHQLQWRCPTVGDVLCLDQDDIDDALENPGSLMSVELWDHLAGDDADNVLAGGWKSAFTGQPIAQSAMDAFGENARGKIADLVSPDARVLEIGCASGFTMKHVAPVVGTYVATDLSRRNVERTEALAINLGMTHVIGRQLGAHDIDVYEPGSFDLIILNSVIENFPGFGYLRHVLAKATVLLAPGGSLYLGNVWDADRRDDYIADLAQFARDNIGKGYDTRLDFVEDLFVPQSFIEDWAREQGGFVYSRSAIKAPGFDPAPYTFDFVLTPDANAPIGKTEKRRHDLCVLANHQASTAPTLSGTKASDLAYVLFTSGTTGTPKGVMIEHGSVVNLAQSVQDTQLSLICADDGNTGHGGRGFHLSCVAPFAFDGSIVQIFAAILNGHCVHIPGFDTRSDPESLHNFITEGAVDQLDATPSLFSLLLDYWEEHSLGCTARMVVLGGESVSTPIVERFFALPGHADRKLVNAYGPTECCVSAAQYVMTAHNYKQILPPPIGQPIQGVDLEICDDQGRRLPDGVPGEIRIGGAGVARGYLNDPALSAQKFVAGPNGNRFYRSGDIGRRRSDGEIIFIGREDSQIKIRGNRIELGEIEQALLGHPHIRRATVIAHDRNQNGNVILIAYIVADDGAEARFDIATCRAKLEQALPNYMVPSHIITVNDIALNTNGKVDIAKLPLPDMAEQSASQTKKPLGNAHERTVARLMGEVLDCTIDDAGADFFELGGHSVLAVQLLSKITKATQVKIPLGDLFTGASVEKLAARISDHENIKDAKSPIVTVNATGSQPPMICFHPVGGNVLCYQNMAREFGPDQPLYMIEAQGLEEGQNLLPSIEEMVAAYMPDIRKTVPDGPITVAGWSFGGLLAYEAAYRMAHAGVDVRNIILLDAIAVPDAVRAMLRKGEAEYLADIFAELGLVTVDELRPLTPEERIDLLLERGKNSDMLPEEADRGTMRRLLAVFQNNALAAVHYVPPKISDIDILLVRPTTETRAAPAITGDEYSGWRKVAGDRVSLKWVHGTHGSMMFDPDVIEVAECIRVHLAKSS</sequence>
<evidence type="ECO:0000256" key="3">
    <source>
        <dbReference type="ARBA" id="ARBA00022737"/>
    </source>
</evidence>
<dbReference type="EMBL" id="JFKB01000007">
    <property type="protein sequence ID" value="OSQ47698.1"/>
    <property type="molecule type" value="Genomic_DNA"/>
</dbReference>
<organism evidence="5 6">
    <name type="scientific">Thalassospira alkalitolerans</name>
    <dbReference type="NCBI Taxonomy" id="1293890"/>
    <lineage>
        <taxon>Bacteria</taxon>
        <taxon>Pseudomonadati</taxon>
        <taxon>Pseudomonadota</taxon>
        <taxon>Alphaproteobacteria</taxon>
        <taxon>Rhodospirillales</taxon>
        <taxon>Thalassospiraceae</taxon>
        <taxon>Thalassospira</taxon>
    </lineage>
</organism>
<dbReference type="AlphaFoldDB" id="A0A1Y2LCK2"/>
<dbReference type="PANTHER" id="PTHR45527">
    <property type="entry name" value="NONRIBOSOMAL PEPTIDE SYNTHETASE"/>
    <property type="match status" value="1"/>
</dbReference>
<dbReference type="SMART" id="SM00824">
    <property type="entry name" value="PKS_TE"/>
    <property type="match status" value="1"/>
</dbReference>
<dbReference type="GO" id="GO:0043041">
    <property type="term" value="P:amino acid activation for nonribosomal peptide biosynthetic process"/>
    <property type="evidence" value="ECO:0007669"/>
    <property type="project" value="TreeGrafter"/>
</dbReference>
<keyword evidence="1" id="KW-0596">Phosphopantetheine</keyword>
<dbReference type="Proteomes" id="UP000193396">
    <property type="component" value="Unassembled WGS sequence"/>
</dbReference>
<dbReference type="InterPro" id="IPR006162">
    <property type="entry name" value="Ppantetheine_attach_site"/>
</dbReference>
<dbReference type="SMART" id="SM00823">
    <property type="entry name" value="PKS_PP"/>
    <property type="match status" value="1"/>
</dbReference>
<comment type="caution">
    <text evidence="5">The sequence shown here is derived from an EMBL/GenBank/DDBJ whole genome shotgun (WGS) entry which is preliminary data.</text>
</comment>
<evidence type="ECO:0000256" key="2">
    <source>
        <dbReference type="ARBA" id="ARBA00022553"/>
    </source>
</evidence>
<evidence type="ECO:0000313" key="6">
    <source>
        <dbReference type="Proteomes" id="UP000193396"/>
    </source>
</evidence>
<dbReference type="Pfam" id="PF00975">
    <property type="entry name" value="Thioesterase"/>
    <property type="match status" value="1"/>
</dbReference>
<dbReference type="InterPro" id="IPR020806">
    <property type="entry name" value="PKS_PP-bd"/>
</dbReference>
<dbReference type="SUPFAM" id="SSF53474">
    <property type="entry name" value="alpha/beta-Hydrolases"/>
    <property type="match status" value="1"/>
</dbReference>
<evidence type="ECO:0000256" key="1">
    <source>
        <dbReference type="ARBA" id="ARBA00022450"/>
    </source>
</evidence>
<keyword evidence="2" id="KW-0597">Phosphoprotein</keyword>
<dbReference type="CDD" id="cd05930">
    <property type="entry name" value="A_NRPS"/>
    <property type="match status" value="1"/>
</dbReference>
<dbReference type="Gene3D" id="1.10.1200.10">
    <property type="entry name" value="ACP-like"/>
    <property type="match status" value="1"/>
</dbReference>
<dbReference type="Gene3D" id="3.40.50.12780">
    <property type="entry name" value="N-terminal domain of ligase-like"/>
    <property type="match status" value="2"/>
</dbReference>
<gene>
    <name evidence="5" type="ORF">TALK_11585</name>
</gene>
<dbReference type="InterPro" id="IPR013217">
    <property type="entry name" value="Methyltransf_12"/>
</dbReference>
<dbReference type="InterPro" id="IPR025110">
    <property type="entry name" value="AMP-bd_C"/>
</dbReference>
<accession>A0A1Y2LCK2</accession>
<evidence type="ECO:0000259" key="4">
    <source>
        <dbReference type="PROSITE" id="PS50075"/>
    </source>
</evidence>
<keyword evidence="6" id="KW-1185">Reference proteome</keyword>
<dbReference type="GO" id="GO:0005737">
    <property type="term" value="C:cytoplasm"/>
    <property type="evidence" value="ECO:0007669"/>
    <property type="project" value="TreeGrafter"/>
</dbReference>
<dbReference type="InterPro" id="IPR020802">
    <property type="entry name" value="TesA-like"/>
</dbReference>
<proteinExistence type="predicted"/>
<dbReference type="GO" id="GO:0044550">
    <property type="term" value="P:secondary metabolite biosynthetic process"/>
    <property type="evidence" value="ECO:0007669"/>
    <property type="project" value="TreeGrafter"/>
</dbReference>
<dbReference type="SUPFAM" id="SSF56801">
    <property type="entry name" value="Acetyl-CoA synthetase-like"/>
    <property type="match status" value="1"/>
</dbReference>
<dbReference type="RefSeq" id="WP_085619000.1">
    <property type="nucleotide sequence ID" value="NZ_JFKB01000007.1"/>
</dbReference>
<dbReference type="PROSITE" id="PS00012">
    <property type="entry name" value="PHOSPHOPANTETHEINE"/>
    <property type="match status" value="1"/>
</dbReference>